<dbReference type="AlphaFoldDB" id="D5P637"/>
<dbReference type="Pfam" id="PF04072">
    <property type="entry name" value="LCM"/>
    <property type="match status" value="1"/>
</dbReference>
<evidence type="ECO:0000313" key="8">
    <source>
        <dbReference type="Proteomes" id="UP000003653"/>
    </source>
</evidence>
<evidence type="ECO:0000313" key="7">
    <source>
        <dbReference type="EMBL" id="EFG78473.1"/>
    </source>
</evidence>
<dbReference type="eggNOG" id="COG3315">
    <property type="taxonomic scope" value="Bacteria"/>
</dbReference>
<keyword evidence="5 6" id="KW-0949">S-adenosyl-L-methionine</keyword>
<dbReference type="RefSeq" id="WP_007170652.1">
    <property type="nucleotide sequence ID" value="NZ_GG770556.1"/>
</dbReference>
<organism evidence="7 8">
    <name type="scientific">Mycobacterium parascrofulaceum ATCC BAA-614</name>
    <dbReference type="NCBI Taxonomy" id="525368"/>
    <lineage>
        <taxon>Bacteria</taxon>
        <taxon>Bacillati</taxon>
        <taxon>Actinomycetota</taxon>
        <taxon>Actinomycetes</taxon>
        <taxon>Mycobacteriales</taxon>
        <taxon>Mycobacteriaceae</taxon>
        <taxon>Mycobacterium</taxon>
        <taxon>Mycobacterium simiae complex</taxon>
    </lineage>
</organism>
<proteinExistence type="inferred from homology"/>
<dbReference type="NCBIfam" id="TIGR00027">
    <property type="entry name" value="mthyl_TIGR00027"/>
    <property type="match status" value="1"/>
</dbReference>
<dbReference type="InterPro" id="IPR011610">
    <property type="entry name" value="SAM_mthyl_Trfase_ML2640-like"/>
</dbReference>
<evidence type="ECO:0000256" key="4">
    <source>
        <dbReference type="ARBA" id="ARBA00022679"/>
    </source>
</evidence>
<evidence type="ECO:0000256" key="6">
    <source>
        <dbReference type="RuleBase" id="RU362030"/>
    </source>
</evidence>
<comment type="function">
    <text evidence="1 6">Exhibits S-adenosyl-L-methionine-dependent methyltransferase activity.</text>
</comment>
<evidence type="ECO:0000256" key="1">
    <source>
        <dbReference type="ARBA" id="ARBA00003907"/>
    </source>
</evidence>
<dbReference type="HOGENOM" id="CLU_1550882_0_0_11"/>
<evidence type="ECO:0000256" key="2">
    <source>
        <dbReference type="ARBA" id="ARBA00008138"/>
    </source>
</evidence>
<dbReference type="PANTHER" id="PTHR43619:SF2">
    <property type="entry name" value="S-ADENOSYL-L-METHIONINE-DEPENDENT METHYLTRANSFERASES SUPERFAMILY PROTEIN"/>
    <property type="match status" value="1"/>
</dbReference>
<dbReference type="PANTHER" id="PTHR43619">
    <property type="entry name" value="S-ADENOSYL-L-METHIONINE-DEPENDENT METHYLTRANSFERASE YKTD-RELATED"/>
    <property type="match status" value="1"/>
</dbReference>
<dbReference type="Proteomes" id="UP000003653">
    <property type="component" value="Unassembled WGS sequence"/>
</dbReference>
<keyword evidence="3 6" id="KW-0489">Methyltransferase</keyword>
<keyword evidence="8" id="KW-1185">Reference proteome</keyword>
<dbReference type="GO" id="GO:0032259">
    <property type="term" value="P:methylation"/>
    <property type="evidence" value="ECO:0007669"/>
    <property type="project" value="UniProtKB-KW"/>
</dbReference>
<dbReference type="EMBL" id="ADNV01000118">
    <property type="protein sequence ID" value="EFG78473.1"/>
    <property type="molecule type" value="Genomic_DNA"/>
</dbReference>
<evidence type="ECO:0000256" key="3">
    <source>
        <dbReference type="ARBA" id="ARBA00022603"/>
    </source>
</evidence>
<sequence length="172" mass="19211">QPQVIDFKTRTLADLGAGPTVDRRAVGIDLRDDWPTALSHNGFDSTQPTAWIAEGLLDYLPPDAQDQLFDNITALSPSGSRIATGYVPDTRERVQNGGRKLNERWRELGLNLNWPDLIYDGERNDAAAYLAHRGWHTTIRTTSELYAHNGFDIPETPSMLAFGDIKYVSATR</sequence>
<evidence type="ECO:0000256" key="5">
    <source>
        <dbReference type="ARBA" id="ARBA00022691"/>
    </source>
</evidence>
<accession>D5P637</accession>
<comment type="caution">
    <text evidence="7">The sequence shown here is derived from an EMBL/GenBank/DDBJ whole genome shotgun (WGS) entry which is preliminary data.</text>
</comment>
<reference evidence="7 8" key="1">
    <citation type="submission" date="2010-04" db="EMBL/GenBank/DDBJ databases">
        <authorList>
            <person name="Muzny D."/>
            <person name="Qin X."/>
            <person name="Deng J."/>
            <person name="Jiang H."/>
            <person name="Liu Y."/>
            <person name="Qu J."/>
            <person name="Song X.-Z."/>
            <person name="Zhang L."/>
            <person name="Thornton R."/>
            <person name="Coyle M."/>
            <person name="Francisco L."/>
            <person name="Jackson L."/>
            <person name="Javaid M."/>
            <person name="Korchina V."/>
            <person name="Kovar C."/>
            <person name="Mata R."/>
            <person name="Mathew T."/>
            <person name="Ngo R."/>
            <person name="Nguyen L."/>
            <person name="Nguyen N."/>
            <person name="Okwuonu G."/>
            <person name="Ongeri F."/>
            <person name="Pham C."/>
            <person name="Simmons D."/>
            <person name="Wilczek-Boney K."/>
            <person name="Hale W."/>
            <person name="Jakkamsetti A."/>
            <person name="Pham P."/>
            <person name="Ruth R."/>
            <person name="San Lucas F."/>
            <person name="Warren J."/>
            <person name="Zhang J."/>
            <person name="Zhao Z."/>
            <person name="Zhou C."/>
            <person name="Zhu D."/>
            <person name="Lee S."/>
            <person name="Bess C."/>
            <person name="Blankenburg K."/>
            <person name="Forbes L."/>
            <person name="Fu Q."/>
            <person name="Gubbala S."/>
            <person name="Hirani K."/>
            <person name="Jayaseelan J.C."/>
            <person name="Lara F."/>
            <person name="Munidasa M."/>
            <person name="Palculict T."/>
            <person name="Patil S."/>
            <person name="Pu L.-L."/>
            <person name="Saada N."/>
            <person name="Tang L."/>
            <person name="Weissenberger G."/>
            <person name="Zhu Y."/>
            <person name="Hemphill L."/>
            <person name="Shang Y."/>
            <person name="Youmans B."/>
            <person name="Ayvaz T."/>
            <person name="Ross M."/>
            <person name="Santibanez J."/>
            <person name="Aqrawi P."/>
            <person name="Gross S."/>
            <person name="Joshi V."/>
            <person name="Fowler G."/>
            <person name="Nazareth L."/>
            <person name="Reid J."/>
            <person name="Worley K."/>
            <person name="Petrosino J."/>
            <person name="Highlander S."/>
            <person name="Gibbs R."/>
        </authorList>
    </citation>
    <scope>NUCLEOTIDE SEQUENCE [LARGE SCALE GENOMIC DNA]</scope>
    <source>
        <strain evidence="7 8">ATCC BAA-614</strain>
    </source>
</reference>
<comment type="similarity">
    <text evidence="2 6">Belongs to the UPF0677 family.</text>
</comment>
<dbReference type="EC" id="2.1.1.-" evidence="6"/>
<dbReference type="SUPFAM" id="SSF53335">
    <property type="entry name" value="S-adenosyl-L-methionine-dependent methyltransferases"/>
    <property type="match status" value="1"/>
</dbReference>
<name>D5P637_9MYCO</name>
<dbReference type="InterPro" id="IPR029063">
    <property type="entry name" value="SAM-dependent_MTases_sf"/>
</dbReference>
<dbReference type="Gene3D" id="3.40.50.150">
    <property type="entry name" value="Vaccinia Virus protein VP39"/>
    <property type="match status" value="1"/>
</dbReference>
<keyword evidence="4 7" id="KW-0808">Transferase</keyword>
<dbReference type="GO" id="GO:0008168">
    <property type="term" value="F:methyltransferase activity"/>
    <property type="evidence" value="ECO:0007669"/>
    <property type="project" value="UniProtKB-UniRule"/>
</dbReference>
<dbReference type="InterPro" id="IPR007213">
    <property type="entry name" value="Ppm1/Ppm2/Tcmp"/>
</dbReference>
<feature type="non-terminal residue" evidence="7">
    <location>
        <position position="1"/>
    </location>
</feature>
<gene>
    <name evidence="7" type="ORF">HMPREF0591_1631</name>
</gene>
<protein>
    <recommendedName>
        <fullName evidence="6">S-adenosyl-L-methionine-dependent methyltransferase</fullName>
        <ecNumber evidence="6">2.1.1.-</ecNumber>
    </recommendedName>
</protein>